<dbReference type="KEGG" id="sazo:D1868_07440"/>
<keyword evidence="2" id="KW-0067">ATP-binding</keyword>
<name>A0A650CPQ5_9CREN</name>
<keyword evidence="2" id="KW-0547">Nucleotide-binding</keyword>
<protein>
    <submittedName>
        <fullName evidence="2">ATP-binding cassette domain-containing protein</fullName>
    </submittedName>
</protein>
<accession>A0A650CPQ5</accession>
<keyword evidence="3" id="KW-1185">Reference proteome</keyword>
<dbReference type="PANTHER" id="PTHR43581">
    <property type="entry name" value="ATP/GTP PHOSPHATASE"/>
    <property type="match status" value="1"/>
</dbReference>
<reference evidence="2 3" key="1">
    <citation type="submission" date="2019-10" db="EMBL/GenBank/DDBJ databases">
        <title>Genome Sequences from Six Type Strain Members of the Archaeal Family Sulfolobaceae: Acidianus ambivalens, Acidianus infernus, Metallosphaera prunae, Stygiolobus azoricus, Sulfolobus metallicus, and Sulfurisphaera ohwakuensis.</title>
        <authorList>
            <person name="Counts J.A."/>
            <person name="Kelly R.M."/>
        </authorList>
    </citation>
    <scope>NUCLEOTIDE SEQUENCE [LARGE SCALE GENOMIC DNA]</scope>
    <source>
        <strain evidence="2 3">FC6</strain>
    </source>
</reference>
<evidence type="ECO:0000313" key="3">
    <source>
        <dbReference type="Proteomes" id="UP000423396"/>
    </source>
</evidence>
<feature type="domain" description="Endonuclease GajA/Old nuclease/RecF-like AAA" evidence="1">
    <location>
        <begin position="2"/>
        <end position="135"/>
    </location>
</feature>
<gene>
    <name evidence="2" type="ORF">D1868_07440</name>
</gene>
<dbReference type="InterPro" id="IPR041685">
    <property type="entry name" value="AAA_GajA/Old/RecF-like"/>
</dbReference>
<dbReference type="GeneID" id="42798894"/>
<dbReference type="RefSeq" id="WP_156006990.1">
    <property type="nucleotide sequence ID" value="NZ_CP045483.1"/>
</dbReference>
<proteinExistence type="predicted"/>
<dbReference type="Pfam" id="PF13175">
    <property type="entry name" value="AAA_15"/>
    <property type="match status" value="1"/>
</dbReference>
<evidence type="ECO:0000313" key="2">
    <source>
        <dbReference type="EMBL" id="QGR19826.1"/>
    </source>
</evidence>
<dbReference type="EMBL" id="CP045483">
    <property type="protein sequence ID" value="QGR19826.1"/>
    <property type="molecule type" value="Genomic_DNA"/>
</dbReference>
<dbReference type="SUPFAM" id="SSF52540">
    <property type="entry name" value="P-loop containing nucleoside triphosphate hydrolases"/>
    <property type="match status" value="1"/>
</dbReference>
<evidence type="ECO:0000259" key="1">
    <source>
        <dbReference type="Pfam" id="PF13175"/>
    </source>
</evidence>
<dbReference type="AlphaFoldDB" id="A0A650CPQ5"/>
<dbReference type="InterPro" id="IPR051396">
    <property type="entry name" value="Bact_Antivir_Def_Nuclease"/>
</dbReference>
<dbReference type="PANTHER" id="PTHR43581:SF2">
    <property type="entry name" value="EXCINUCLEASE ATPASE SUBUNIT"/>
    <property type="match status" value="1"/>
</dbReference>
<dbReference type="OrthoDB" id="25344at2157"/>
<dbReference type="Gene3D" id="3.40.50.300">
    <property type="entry name" value="P-loop containing nucleotide triphosphate hydrolases"/>
    <property type="match status" value="1"/>
</dbReference>
<dbReference type="InterPro" id="IPR027417">
    <property type="entry name" value="P-loop_NTPase"/>
</dbReference>
<dbReference type="Proteomes" id="UP000423396">
    <property type="component" value="Chromosome"/>
</dbReference>
<dbReference type="GO" id="GO:0005524">
    <property type="term" value="F:ATP binding"/>
    <property type="evidence" value="ECO:0007669"/>
    <property type="project" value="UniProtKB-KW"/>
</dbReference>
<sequence>MRVTVRGIGAIRDVSFSINKTTVIVGNNGSGKTTLLLILYALINAWAKEAKLKSLQIDDYFKKALAYTFKRSIEETFRSDIKEIINGEGEVDFEGDLGTMSVKVTREGVNVGLSLKRDVKFEVREMENKDLPVGEIQVNTKGTNVEIVYGTKGKEKYQYFDLLKDILKDVESNAVINSFLDLFFSGFRPAVYVTETKGEVVIRNKRVAITDFGVFIDGRRYPVVSRGLKRIAEILLSSKNGELVLIDDAEVYLDEEMKKVLVEEVINKKKVVMTTRDKSFASLFENIVNLD</sequence>
<organism evidence="2 3">
    <name type="scientific">Stygiolobus azoricus</name>
    <dbReference type="NCBI Taxonomy" id="41675"/>
    <lineage>
        <taxon>Archaea</taxon>
        <taxon>Thermoproteota</taxon>
        <taxon>Thermoprotei</taxon>
        <taxon>Sulfolobales</taxon>
        <taxon>Sulfolobaceae</taxon>
        <taxon>Stygiolobus</taxon>
    </lineage>
</organism>